<comment type="caution">
    <text evidence="1">The sequence shown here is derived from an EMBL/GenBank/DDBJ whole genome shotgun (WGS) entry which is preliminary data.</text>
</comment>
<evidence type="ECO:0000313" key="1">
    <source>
        <dbReference type="EMBL" id="KAI5657551.1"/>
    </source>
</evidence>
<reference evidence="2" key="1">
    <citation type="journal article" date="2023" name="Nat. Plants">
        <title>Single-cell RNA sequencing provides a high-resolution roadmap for understanding the multicellular compartmentation of specialized metabolism.</title>
        <authorList>
            <person name="Sun S."/>
            <person name="Shen X."/>
            <person name="Li Y."/>
            <person name="Li Y."/>
            <person name="Wang S."/>
            <person name="Li R."/>
            <person name="Zhang H."/>
            <person name="Shen G."/>
            <person name="Guo B."/>
            <person name="Wei J."/>
            <person name="Xu J."/>
            <person name="St-Pierre B."/>
            <person name="Chen S."/>
            <person name="Sun C."/>
        </authorList>
    </citation>
    <scope>NUCLEOTIDE SEQUENCE [LARGE SCALE GENOMIC DNA]</scope>
</reference>
<proteinExistence type="predicted"/>
<evidence type="ECO:0000313" key="2">
    <source>
        <dbReference type="Proteomes" id="UP001060085"/>
    </source>
</evidence>
<protein>
    <submittedName>
        <fullName evidence="1">Uncharacterized protein</fullName>
    </submittedName>
</protein>
<sequence>MKNKCFKRIKDEKQRKHGKWSNKIDKTHDFDSYGNSICTPGPPSIPETLDPVSEGSDEEVEHLETQAQALRDYQLARDRVHKVPKDHPRFGSEGSDHPVTYRRRLDAFCTTQPLLGVLSFSVRHRSRWRSFLSATRKAV</sequence>
<gene>
    <name evidence="1" type="ORF">M9H77_26344</name>
</gene>
<name>A0ACC0A9W2_CATRO</name>
<dbReference type="EMBL" id="CM044706">
    <property type="protein sequence ID" value="KAI5657551.1"/>
    <property type="molecule type" value="Genomic_DNA"/>
</dbReference>
<organism evidence="1 2">
    <name type="scientific">Catharanthus roseus</name>
    <name type="common">Madagascar periwinkle</name>
    <name type="synonym">Vinca rosea</name>
    <dbReference type="NCBI Taxonomy" id="4058"/>
    <lineage>
        <taxon>Eukaryota</taxon>
        <taxon>Viridiplantae</taxon>
        <taxon>Streptophyta</taxon>
        <taxon>Embryophyta</taxon>
        <taxon>Tracheophyta</taxon>
        <taxon>Spermatophyta</taxon>
        <taxon>Magnoliopsida</taxon>
        <taxon>eudicotyledons</taxon>
        <taxon>Gunneridae</taxon>
        <taxon>Pentapetalae</taxon>
        <taxon>asterids</taxon>
        <taxon>lamiids</taxon>
        <taxon>Gentianales</taxon>
        <taxon>Apocynaceae</taxon>
        <taxon>Rauvolfioideae</taxon>
        <taxon>Vinceae</taxon>
        <taxon>Catharanthinae</taxon>
        <taxon>Catharanthus</taxon>
    </lineage>
</organism>
<keyword evidence="2" id="KW-1185">Reference proteome</keyword>
<dbReference type="Proteomes" id="UP001060085">
    <property type="component" value="Linkage Group LG06"/>
</dbReference>
<accession>A0ACC0A9W2</accession>